<keyword evidence="4" id="KW-0597">Phosphoprotein</keyword>
<dbReference type="GO" id="GO:0005929">
    <property type="term" value="C:cilium"/>
    <property type="evidence" value="ECO:0007669"/>
    <property type="project" value="TreeGrafter"/>
</dbReference>
<proteinExistence type="inferred from homology"/>
<evidence type="ECO:0000256" key="8">
    <source>
        <dbReference type="ARBA" id="ARBA00023273"/>
    </source>
</evidence>
<evidence type="ECO:0000256" key="1">
    <source>
        <dbReference type="ARBA" id="ARBA00004611"/>
    </source>
</evidence>
<keyword evidence="3" id="KW-0963">Cytoplasm</keyword>
<feature type="compositionally biased region" description="Basic and acidic residues" evidence="9">
    <location>
        <begin position="213"/>
        <end position="238"/>
    </location>
</feature>
<dbReference type="InterPro" id="IPR009290">
    <property type="entry name" value="Radial_spoke_3"/>
</dbReference>
<comment type="caution">
    <text evidence="10">The sequence shown here is derived from an EMBL/GenBank/DDBJ whole genome shotgun (WGS) entry which is preliminary data.</text>
</comment>
<dbReference type="EMBL" id="SNRW01002794">
    <property type="protein sequence ID" value="KAA6391693.1"/>
    <property type="molecule type" value="Genomic_DNA"/>
</dbReference>
<evidence type="ECO:0000256" key="4">
    <source>
        <dbReference type="ARBA" id="ARBA00022553"/>
    </source>
</evidence>
<keyword evidence="6" id="KW-0969">Cilium</keyword>
<evidence type="ECO:0000256" key="6">
    <source>
        <dbReference type="ARBA" id="ARBA00023069"/>
    </source>
</evidence>
<dbReference type="Pfam" id="PF06098">
    <property type="entry name" value="Radial_spoke_3"/>
    <property type="match status" value="1"/>
</dbReference>
<dbReference type="PANTHER" id="PTHR21648">
    <property type="entry name" value="FLAGELLAR RADIAL SPOKE PROTEIN 3"/>
    <property type="match status" value="1"/>
</dbReference>
<dbReference type="Proteomes" id="UP000324800">
    <property type="component" value="Unassembled WGS sequence"/>
</dbReference>
<organism evidence="10 11">
    <name type="scientific">Streblomastix strix</name>
    <dbReference type="NCBI Taxonomy" id="222440"/>
    <lineage>
        <taxon>Eukaryota</taxon>
        <taxon>Metamonada</taxon>
        <taxon>Preaxostyla</taxon>
        <taxon>Oxymonadida</taxon>
        <taxon>Streblomastigidae</taxon>
        <taxon>Streblomastix</taxon>
    </lineage>
</organism>
<comment type="similarity">
    <text evidence="2">Belongs to the flagellar radial spoke RSP3 family.</text>
</comment>
<evidence type="ECO:0000313" key="10">
    <source>
        <dbReference type="EMBL" id="KAA6391693.1"/>
    </source>
</evidence>
<dbReference type="AlphaFoldDB" id="A0A5J4WAL3"/>
<keyword evidence="7" id="KW-0206">Cytoskeleton</keyword>
<feature type="region of interest" description="Disordered" evidence="9">
    <location>
        <begin position="211"/>
        <end position="238"/>
    </location>
</feature>
<evidence type="ECO:0000313" key="11">
    <source>
        <dbReference type="Proteomes" id="UP000324800"/>
    </source>
</evidence>
<dbReference type="PANTHER" id="PTHR21648:SF0">
    <property type="entry name" value="RADIAL SPOKE HEAD PROTEIN 3 HOMOLOG"/>
    <property type="match status" value="1"/>
</dbReference>
<evidence type="ECO:0000256" key="5">
    <source>
        <dbReference type="ARBA" id="ARBA00022846"/>
    </source>
</evidence>
<feature type="compositionally biased region" description="Acidic residues" evidence="9">
    <location>
        <begin position="403"/>
        <end position="419"/>
    </location>
</feature>
<evidence type="ECO:0000256" key="9">
    <source>
        <dbReference type="SAM" id="MobiDB-lite"/>
    </source>
</evidence>
<keyword evidence="5 10" id="KW-0282">Flagellum</keyword>
<comment type="subcellular location">
    <subcellularLocation>
        <location evidence="1">Cytoplasm</location>
        <location evidence="1">Cytoskeleton</location>
        <location evidence="1">Flagellum axoneme</location>
    </subcellularLocation>
</comment>
<reference evidence="10 11" key="1">
    <citation type="submission" date="2019-03" db="EMBL/GenBank/DDBJ databases">
        <title>Single cell metagenomics reveals metabolic interactions within the superorganism composed of flagellate Streblomastix strix and complex community of Bacteroidetes bacteria on its surface.</title>
        <authorList>
            <person name="Treitli S.C."/>
            <person name="Kolisko M."/>
            <person name="Husnik F."/>
            <person name="Keeling P."/>
            <person name="Hampl V."/>
        </authorList>
    </citation>
    <scope>NUCLEOTIDE SEQUENCE [LARGE SCALE GENOMIC DNA]</scope>
    <source>
        <strain evidence="10">ST1C</strain>
    </source>
</reference>
<name>A0A5J4WAL3_9EUKA</name>
<evidence type="ECO:0000256" key="7">
    <source>
        <dbReference type="ARBA" id="ARBA00023212"/>
    </source>
</evidence>
<evidence type="ECO:0000256" key="3">
    <source>
        <dbReference type="ARBA" id="ARBA00022490"/>
    </source>
</evidence>
<feature type="region of interest" description="Disordered" evidence="9">
    <location>
        <begin position="396"/>
        <end position="419"/>
    </location>
</feature>
<sequence>MATKGNIYSYSSSVKAVQSSGKYRNPNESEQRRGFGNIMYDRRIVRGNTYAPQAIPLDVEQDAARLRRERARQRGSAGKTMHDELEFNEIDATAVPGRIHIDVQTDQYLEELSDKVPEFDVSTQTDYFLDQPTVPIFVPIKTGVDVSTQIEDDLFDFDFECEPILDVLIGKTMEQAMLEVLEEEEIKNIRQHRDEMQQIRNAELAEVQQVEQAEMRRSEEKDNRNAQERARKQREREVSDKVAATAFAHDYLKTLISSVQHSLTQGGFFTDPRGVEITAHFIPWLNDRVAENIQRKEVARALVADVVRAGYEKGRLRHLALVAAITHAHAIEEDDEELFKEQQQKEQELKQMALEEEIERALMKKEERAKKVEEEKIIKMQEEQERKEAARIAKEERKRLEAEGAEEQAVEEGGEPADE</sequence>
<accession>A0A5J4WAL3</accession>
<dbReference type="OrthoDB" id="313308at2759"/>
<evidence type="ECO:0000256" key="2">
    <source>
        <dbReference type="ARBA" id="ARBA00006737"/>
    </source>
</evidence>
<keyword evidence="8" id="KW-0966">Cell projection</keyword>
<protein>
    <submittedName>
        <fullName evidence="10">Putative Flagellar radial spoke protein 3</fullName>
    </submittedName>
</protein>
<gene>
    <name evidence="10" type="ORF">EZS28_012780</name>
</gene>